<dbReference type="UniPathway" id="UPA00049">
    <property type="reaction ID" value="UER00062"/>
</dbReference>
<proteinExistence type="inferred from homology"/>
<dbReference type="InterPro" id="IPR050571">
    <property type="entry name" value="Class-IV_PLP-Dep_Aminotrnsfr"/>
</dbReference>
<dbReference type="InterPro" id="IPR043131">
    <property type="entry name" value="BCAT-like_N"/>
</dbReference>
<evidence type="ECO:0000256" key="2">
    <source>
        <dbReference type="ARBA" id="ARBA00003109"/>
    </source>
</evidence>
<dbReference type="EMBL" id="AFPU01000001">
    <property type="protein sequence ID" value="EGP92924.1"/>
    <property type="molecule type" value="Genomic_DNA"/>
</dbReference>
<dbReference type="GO" id="GO:0009099">
    <property type="term" value="P:L-valine biosynthetic process"/>
    <property type="evidence" value="ECO:0007669"/>
    <property type="project" value="UniProtKB-UniPathway"/>
</dbReference>
<keyword evidence="11 16" id="KW-0100">Branched-chain amino acid biosynthesis</keyword>
<keyword evidence="18" id="KW-1185">Reference proteome</keyword>
<evidence type="ECO:0000256" key="16">
    <source>
        <dbReference type="RuleBase" id="RU364094"/>
    </source>
</evidence>
<comment type="catalytic activity">
    <reaction evidence="12 16">
        <text>L-valine + 2-oxoglutarate = 3-methyl-2-oxobutanoate + L-glutamate</text>
        <dbReference type="Rhea" id="RHEA:24813"/>
        <dbReference type="ChEBI" id="CHEBI:11851"/>
        <dbReference type="ChEBI" id="CHEBI:16810"/>
        <dbReference type="ChEBI" id="CHEBI:29985"/>
        <dbReference type="ChEBI" id="CHEBI:57762"/>
        <dbReference type="EC" id="2.6.1.42"/>
    </reaction>
</comment>
<dbReference type="PANTHER" id="PTHR42743:SF11">
    <property type="entry name" value="AMINODEOXYCHORISMATE LYASE"/>
    <property type="match status" value="1"/>
</dbReference>
<dbReference type="STRING" id="1001994.MY1_0139"/>
<dbReference type="GO" id="GO:0052654">
    <property type="term" value="F:L-leucine-2-oxoglutarate transaminase activity"/>
    <property type="evidence" value="ECO:0007669"/>
    <property type="project" value="RHEA"/>
</dbReference>
<dbReference type="Gene3D" id="3.20.10.10">
    <property type="entry name" value="D-amino Acid Aminotransferase, subunit A, domain 2"/>
    <property type="match status" value="1"/>
</dbReference>
<evidence type="ECO:0000256" key="3">
    <source>
        <dbReference type="ARBA" id="ARBA00004824"/>
    </source>
</evidence>
<keyword evidence="8 16" id="KW-0028">Amino-acid biosynthesis</keyword>
<evidence type="ECO:0000256" key="5">
    <source>
        <dbReference type="ARBA" id="ARBA00005072"/>
    </source>
</evidence>
<dbReference type="FunFam" id="3.30.470.10:FF:000006">
    <property type="entry name" value="Branched-chain-amino-acid aminotransferase"/>
    <property type="match status" value="1"/>
</dbReference>
<dbReference type="GO" id="GO:0052656">
    <property type="term" value="F:L-isoleucine-2-oxoglutarate transaminase activity"/>
    <property type="evidence" value="ECO:0007669"/>
    <property type="project" value="RHEA"/>
</dbReference>
<comment type="function">
    <text evidence="2 16">Acts on leucine, isoleucine and valine.</text>
</comment>
<dbReference type="PATRIC" id="fig|1001994.6.peg.138"/>
<keyword evidence="10 16" id="KW-0663">Pyridoxal phosphate</keyword>
<dbReference type="UniPathway" id="UPA00047">
    <property type="reaction ID" value="UER00058"/>
</dbReference>
<evidence type="ECO:0000256" key="13">
    <source>
        <dbReference type="ARBA" id="ARBA00048798"/>
    </source>
</evidence>
<evidence type="ECO:0000313" key="17">
    <source>
        <dbReference type="EMBL" id="EGP92924.1"/>
    </source>
</evidence>
<comment type="catalytic activity">
    <reaction evidence="14 16">
        <text>L-leucine + 2-oxoglutarate = 4-methyl-2-oxopentanoate + L-glutamate</text>
        <dbReference type="Rhea" id="RHEA:18321"/>
        <dbReference type="ChEBI" id="CHEBI:16810"/>
        <dbReference type="ChEBI" id="CHEBI:17865"/>
        <dbReference type="ChEBI" id="CHEBI:29985"/>
        <dbReference type="ChEBI" id="CHEBI:57427"/>
        <dbReference type="EC" id="2.6.1.42"/>
    </reaction>
</comment>
<dbReference type="CDD" id="cd01557">
    <property type="entry name" value="BCAT_beta_family"/>
    <property type="match status" value="1"/>
</dbReference>
<dbReference type="Pfam" id="PF01063">
    <property type="entry name" value="Aminotran_4"/>
    <property type="match status" value="1"/>
</dbReference>
<organism evidence="17 18">
    <name type="scientific">Nitrosarchaeum koreense MY1</name>
    <dbReference type="NCBI Taxonomy" id="1001994"/>
    <lineage>
        <taxon>Archaea</taxon>
        <taxon>Nitrososphaerota</taxon>
        <taxon>Nitrososphaeria</taxon>
        <taxon>Nitrosopumilales</taxon>
        <taxon>Nitrosopumilaceae</taxon>
        <taxon>Nitrosarchaeum</taxon>
    </lineage>
</organism>
<evidence type="ECO:0000256" key="7">
    <source>
        <dbReference type="ARBA" id="ARBA00022576"/>
    </source>
</evidence>
<evidence type="ECO:0000313" key="18">
    <source>
        <dbReference type="Proteomes" id="UP000004440"/>
    </source>
</evidence>
<accession>F9CYV6</accession>
<evidence type="ECO:0000256" key="1">
    <source>
        <dbReference type="ARBA" id="ARBA00001933"/>
    </source>
</evidence>
<dbReference type="InterPro" id="IPR018300">
    <property type="entry name" value="Aminotrans_IV_CS"/>
</dbReference>
<dbReference type="Gene3D" id="3.30.470.10">
    <property type="match status" value="1"/>
</dbReference>
<dbReference type="InterPro" id="IPR043132">
    <property type="entry name" value="BCAT-like_C"/>
</dbReference>
<evidence type="ECO:0000256" key="12">
    <source>
        <dbReference type="ARBA" id="ARBA00048212"/>
    </source>
</evidence>
<dbReference type="GO" id="GO:0009098">
    <property type="term" value="P:L-leucine biosynthetic process"/>
    <property type="evidence" value="ECO:0007669"/>
    <property type="project" value="UniProtKB-UniPathway"/>
</dbReference>
<dbReference type="FunFam" id="3.20.10.10:FF:000002">
    <property type="entry name" value="D-alanine aminotransferase"/>
    <property type="match status" value="1"/>
</dbReference>
<dbReference type="SUPFAM" id="SSF56752">
    <property type="entry name" value="D-aminoacid aminotransferase-like PLP-dependent enzymes"/>
    <property type="match status" value="1"/>
</dbReference>
<comment type="cofactor">
    <cofactor evidence="1 16">
        <name>pyridoxal 5'-phosphate</name>
        <dbReference type="ChEBI" id="CHEBI:597326"/>
    </cofactor>
</comment>
<dbReference type="InterPro" id="IPR005785">
    <property type="entry name" value="B_amino_transI"/>
</dbReference>
<name>F9CYV6_9ARCH</name>
<dbReference type="PROSITE" id="PS00770">
    <property type="entry name" value="AA_TRANSFER_CLASS_4"/>
    <property type="match status" value="1"/>
</dbReference>
<dbReference type="InterPro" id="IPR001544">
    <property type="entry name" value="Aminotrans_IV"/>
</dbReference>
<dbReference type="Proteomes" id="UP000004440">
    <property type="component" value="Unassembled WGS sequence"/>
</dbReference>
<keyword evidence="9 16" id="KW-0808">Transferase</keyword>
<comment type="pathway">
    <text evidence="5 16">Amino-acid biosynthesis; L-leucine biosynthesis; L-leucine from 3-methyl-2-oxobutanoate: step 4/4.</text>
</comment>
<dbReference type="InterPro" id="IPR036038">
    <property type="entry name" value="Aminotransferase-like"/>
</dbReference>
<comment type="caution">
    <text evidence="17">The sequence shown here is derived from an EMBL/GenBank/DDBJ whole genome shotgun (WGS) entry which is preliminary data.</text>
</comment>
<comment type="catalytic activity">
    <reaction evidence="13 16">
        <text>L-isoleucine + 2-oxoglutarate = (S)-3-methyl-2-oxopentanoate + L-glutamate</text>
        <dbReference type="Rhea" id="RHEA:24801"/>
        <dbReference type="ChEBI" id="CHEBI:16810"/>
        <dbReference type="ChEBI" id="CHEBI:29985"/>
        <dbReference type="ChEBI" id="CHEBI:35146"/>
        <dbReference type="ChEBI" id="CHEBI:58045"/>
        <dbReference type="EC" id="2.6.1.42"/>
    </reaction>
</comment>
<evidence type="ECO:0000256" key="6">
    <source>
        <dbReference type="ARBA" id="ARBA00009320"/>
    </source>
</evidence>
<dbReference type="UniPathway" id="UPA00048">
    <property type="reaction ID" value="UER00073"/>
</dbReference>
<evidence type="ECO:0000256" key="8">
    <source>
        <dbReference type="ARBA" id="ARBA00022605"/>
    </source>
</evidence>
<evidence type="ECO:0000256" key="11">
    <source>
        <dbReference type="ARBA" id="ARBA00023304"/>
    </source>
</evidence>
<reference evidence="17 18" key="1">
    <citation type="journal article" date="2011" name="J. Bacteriol.">
        <title>Genome Sequence of an Ammonia-Oxidizing Soil Archaeon, "Candidatus Nitrosoarchaeum koreensis" MY1.</title>
        <authorList>
            <person name="Kim B.K."/>
            <person name="Jung M.Y."/>
            <person name="Yu D.S."/>
            <person name="Park S.J."/>
            <person name="Oh T.K."/>
            <person name="Rhee S.K."/>
            <person name="Kim J.F."/>
        </authorList>
    </citation>
    <scope>NUCLEOTIDE SEQUENCE [LARGE SCALE GENOMIC DNA]</scope>
    <source>
        <strain evidence="17 18">MY1</strain>
    </source>
</reference>
<sequence length="337" mass="37678">MQSNQIKNIINKLEDILPISKIFFKLVLYFPIPMKEIGKIWMNGKLVPFKDAKVHVLTHALHYSTSIFEGIRCYNTPKGSAIFRLEEHVDRLFNSAKLYSMKMQYSKKEITDAIIKTVKDNGLKECYIRPLAYYGFGTMGLTPTPNKVDVSIACWEWNMGEGKAGKFSGAKCKVSSWIKIDSRSQPMQAKAASNYANAALARVEALENGYDEAIMLNINGKVAEGSAENIFIVKDNTIQTPPLSAGGLEGITRDSVIQIIEENGGYVIERDLERGDLYSADEIFMTGTAAEVKSVTQIDKVIIGNAKMGKTTKELQKLFSDVTMGKDERFLPWLTFI</sequence>
<protein>
    <recommendedName>
        <fullName evidence="16">Branched-chain-amino-acid aminotransferase</fullName>
        <shortName evidence="16">BCAT</shortName>
        <ecNumber evidence="16">2.6.1.42</ecNumber>
    </recommendedName>
</protein>
<evidence type="ECO:0000256" key="10">
    <source>
        <dbReference type="ARBA" id="ARBA00022898"/>
    </source>
</evidence>
<dbReference type="InterPro" id="IPR033939">
    <property type="entry name" value="BCAT_family"/>
</dbReference>
<comment type="pathway">
    <text evidence="3 16">Amino-acid biosynthesis; L-isoleucine biosynthesis; L-isoleucine from 2-oxobutanoate: step 4/4.</text>
</comment>
<evidence type="ECO:0000256" key="14">
    <source>
        <dbReference type="ARBA" id="ARBA00049229"/>
    </source>
</evidence>
<comment type="pathway">
    <text evidence="4 16">Amino-acid biosynthesis; L-valine biosynthesis; L-valine from pyruvate: step 4/4.</text>
</comment>
<comment type="similarity">
    <text evidence="6 15">Belongs to the class-IV pyridoxal-phosphate-dependent aminotransferase family.</text>
</comment>
<keyword evidence="7 16" id="KW-0032">Aminotransferase</keyword>
<dbReference type="NCBIfam" id="TIGR01122">
    <property type="entry name" value="ilvE_I"/>
    <property type="match status" value="1"/>
</dbReference>
<dbReference type="AlphaFoldDB" id="F9CYV6"/>
<evidence type="ECO:0000256" key="9">
    <source>
        <dbReference type="ARBA" id="ARBA00022679"/>
    </source>
</evidence>
<dbReference type="EC" id="2.6.1.42" evidence="16"/>
<dbReference type="GO" id="GO:0052655">
    <property type="term" value="F:L-valine-2-oxoglutarate transaminase activity"/>
    <property type="evidence" value="ECO:0007669"/>
    <property type="project" value="RHEA"/>
</dbReference>
<evidence type="ECO:0000256" key="15">
    <source>
        <dbReference type="RuleBase" id="RU004106"/>
    </source>
</evidence>
<evidence type="ECO:0000256" key="4">
    <source>
        <dbReference type="ARBA" id="ARBA00004931"/>
    </source>
</evidence>
<dbReference type="PANTHER" id="PTHR42743">
    <property type="entry name" value="AMINO-ACID AMINOTRANSFERASE"/>
    <property type="match status" value="1"/>
</dbReference>
<dbReference type="GO" id="GO:0009097">
    <property type="term" value="P:isoleucine biosynthetic process"/>
    <property type="evidence" value="ECO:0007669"/>
    <property type="project" value="UniProtKB-UniPathway"/>
</dbReference>
<dbReference type="NCBIfam" id="NF005146">
    <property type="entry name" value="PRK06606.1"/>
    <property type="match status" value="1"/>
</dbReference>
<gene>
    <name evidence="16" type="primary">ilvE</name>
    <name evidence="17" type="ORF">MY1_0139</name>
</gene>